<dbReference type="Proteomes" id="UP000006056">
    <property type="component" value="Chromosome"/>
</dbReference>
<keyword evidence="1" id="KW-1133">Transmembrane helix</keyword>
<feature type="transmembrane region" description="Helical" evidence="1">
    <location>
        <begin position="6"/>
        <end position="28"/>
    </location>
</feature>
<organism evidence="2 3">
    <name type="scientific">Terriglobus roseus (strain DSM 18391 / NRRL B-41598 / KBS 63)</name>
    <dbReference type="NCBI Taxonomy" id="926566"/>
    <lineage>
        <taxon>Bacteria</taxon>
        <taxon>Pseudomonadati</taxon>
        <taxon>Acidobacteriota</taxon>
        <taxon>Terriglobia</taxon>
        <taxon>Terriglobales</taxon>
        <taxon>Acidobacteriaceae</taxon>
        <taxon>Terriglobus</taxon>
    </lineage>
</organism>
<proteinExistence type="predicted"/>
<dbReference type="EMBL" id="CP003379">
    <property type="protein sequence ID" value="AFL90472.1"/>
    <property type="molecule type" value="Genomic_DNA"/>
</dbReference>
<accession>I3ZMK4</accession>
<reference evidence="2 3" key="1">
    <citation type="submission" date="2012-06" db="EMBL/GenBank/DDBJ databases">
        <title>Complete genome of Terriglobus roseus DSM 18391.</title>
        <authorList>
            <consortium name="US DOE Joint Genome Institute (JGI-PGF)"/>
            <person name="Lucas S."/>
            <person name="Copeland A."/>
            <person name="Lapidus A."/>
            <person name="Glavina del Rio T."/>
            <person name="Dalin E."/>
            <person name="Tice H."/>
            <person name="Bruce D."/>
            <person name="Goodwin L."/>
            <person name="Pitluck S."/>
            <person name="Peters L."/>
            <person name="Mikhailova N."/>
            <person name="Munk A.C.C."/>
            <person name="Kyrpides N."/>
            <person name="Mavromatis K."/>
            <person name="Ivanova N."/>
            <person name="Brettin T."/>
            <person name="Detter J.C."/>
            <person name="Han C."/>
            <person name="Larimer F."/>
            <person name="Land M."/>
            <person name="Hauser L."/>
            <person name="Markowitz V."/>
            <person name="Cheng J.-F."/>
            <person name="Hugenholtz P."/>
            <person name="Woyke T."/>
            <person name="Wu D."/>
            <person name="Brambilla E."/>
            <person name="Klenk H.-P."/>
            <person name="Eisen J.A."/>
        </authorList>
    </citation>
    <scope>NUCLEOTIDE SEQUENCE [LARGE SCALE GENOMIC DNA]</scope>
    <source>
        <strain evidence="3">DSM 18391 / NRRL B-41598 / KBS 63</strain>
    </source>
</reference>
<dbReference type="KEGG" id="trs:Terro_4269"/>
<sequence length="180" mass="19731">MEVSHALYFLAFVVGGVILMGLAMYVGWEVANHRQRPSWSSRTGLSKVILIASVVLLGWLLFTPLRMIWVTRTAAVPGQYTSNGTWGTAALSMQGDGTFVEVWHFRNEYNGKPVGEGVAHGTWRDAGRDWLTRNIELEGFRGLAEHDRDRSAGLSGANVMGYGGGTSIEIDAGSEIVFRK</sequence>
<protein>
    <submittedName>
        <fullName evidence="2">Uncharacterized protein</fullName>
    </submittedName>
</protein>
<feature type="transmembrane region" description="Helical" evidence="1">
    <location>
        <begin position="48"/>
        <end position="69"/>
    </location>
</feature>
<name>I3ZMK4_TERRK</name>
<evidence type="ECO:0000313" key="2">
    <source>
        <dbReference type="EMBL" id="AFL90472.1"/>
    </source>
</evidence>
<evidence type="ECO:0000313" key="3">
    <source>
        <dbReference type="Proteomes" id="UP000006056"/>
    </source>
</evidence>
<dbReference type="RefSeq" id="WP_014787732.1">
    <property type="nucleotide sequence ID" value="NC_018014.1"/>
</dbReference>
<keyword evidence="1" id="KW-0812">Transmembrane</keyword>
<keyword evidence="3" id="KW-1185">Reference proteome</keyword>
<gene>
    <name evidence="2" type="ordered locus">Terro_4269</name>
</gene>
<dbReference type="HOGENOM" id="CLU_1495497_0_0_0"/>
<keyword evidence="1" id="KW-0472">Membrane</keyword>
<dbReference type="OrthoDB" id="9980711at2"/>
<evidence type="ECO:0000256" key="1">
    <source>
        <dbReference type="SAM" id="Phobius"/>
    </source>
</evidence>
<dbReference type="AlphaFoldDB" id="I3ZMK4"/>